<dbReference type="Proteomes" id="UP001437460">
    <property type="component" value="Unassembled WGS sequence"/>
</dbReference>
<dbReference type="InterPro" id="IPR036249">
    <property type="entry name" value="Thioredoxin-like_sf"/>
</dbReference>
<dbReference type="Pfam" id="PF00085">
    <property type="entry name" value="Thioredoxin"/>
    <property type="match status" value="1"/>
</dbReference>
<sequence length="102" mass="11436">MEKKFTSENFEAEVLKSEKPVLVDFYADWCGPCKMMAPAVEELANEQDDVIVGKLNVDFAPELARAYKVMSIPTLILFKNGEAVEKRIGVQSKAELEALIKQ</sequence>
<evidence type="ECO:0000313" key="10">
    <source>
        <dbReference type="EMBL" id="MEQ2564005.1"/>
    </source>
</evidence>
<proteinExistence type="inferred from homology"/>
<evidence type="ECO:0000256" key="5">
    <source>
        <dbReference type="ARBA" id="ARBA00023157"/>
    </source>
</evidence>
<reference evidence="10 11" key="1">
    <citation type="submission" date="2024-03" db="EMBL/GenBank/DDBJ databases">
        <title>Human intestinal bacterial collection.</title>
        <authorList>
            <person name="Pauvert C."/>
            <person name="Hitch T.C.A."/>
            <person name="Clavel T."/>
        </authorList>
    </citation>
    <scope>NUCLEOTIDE SEQUENCE [LARGE SCALE GENOMIC DNA]</scope>
    <source>
        <strain evidence="10 11">CLA-AP-H27</strain>
    </source>
</reference>
<dbReference type="PROSITE" id="PS00194">
    <property type="entry name" value="THIOREDOXIN_1"/>
    <property type="match status" value="1"/>
</dbReference>
<evidence type="ECO:0000313" key="11">
    <source>
        <dbReference type="Proteomes" id="UP001437460"/>
    </source>
</evidence>
<name>A0ABV1HNW4_9FIRM</name>
<keyword evidence="11" id="KW-1185">Reference proteome</keyword>
<comment type="caution">
    <text evidence="10">The sequence shown here is derived from an EMBL/GenBank/DDBJ whole genome shotgun (WGS) entry which is preliminary data.</text>
</comment>
<dbReference type="CDD" id="cd02947">
    <property type="entry name" value="TRX_family"/>
    <property type="match status" value="1"/>
</dbReference>
<comment type="similarity">
    <text evidence="1 8">Belongs to the thioredoxin family.</text>
</comment>
<dbReference type="PIRSF" id="PIRSF000077">
    <property type="entry name" value="Thioredoxin"/>
    <property type="match status" value="1"/>
</dbReference>
<dbReference type="InterPro" id="IPR013766">
    <property type="entry name" value="Thioredoxin_domain"/>
</dbReference>
<organism evidence="10 11">
    <name type="scientific">Ventrimonas faecis</name>
    <dbReference type="NCBI Taxonomy" id="3133170"/>
    <lineage>
        <taxon>Bacteria</taxon>
        <taxon>Bacillati</taxon>
        <taxon>Bacillota</taxon>
        <taxon>Clostridia</taxon>
        <taxon>Lachnospirales</taxon>
        <taxon>Lachnospiraceae</taxon>
        <taxon>Ventrimonas</taxon>
    </lineage>
</organism>
<dbReference type="SUPFAM" id="SSF52833">
    <property type="entry name" value="Thioredoxin-like"/>
    <property type="match status" value="1"/>
</dbReference>
<keyword evidence="3" id="KW-0813">Transport</keyword>
<dbReference type="Gene3D" id="3.40.30.10">
    <property type="entry name" value="Glutaredoxin"/>
    <property type="match status" value="1"/>
</dbReference>
<evidence type="ECO:0000256" key="4">
    <source>
        <dbReference type="ARBA" id="ARBA00022982"/>
    </source>
</evidence>
<dbReference type="PANTHER" id="PTHR45663:SF11">
    <property type="entry name" value="GEO12009P1"/>
    <property type="match status" value="1"/>
</dbReference>
<evidence type="ECO:0000256" key="3">
    <source>
        <dbReference type="ARBA" id="ARBA00022448"/>
    </source>
</evidence>
<feature type="domain" description="Thioredoxin" evidence="9">
    <location>
        <begin position="1"/>
        <end position="102"/>
    </location>
</feature>
<evidence type="ECO:0000256" key="8">
    <source>
        <dbReference type="PIRNR" id="PIRNR000077"/>
    </source>
</evidence>
<evidence type="ECO:0000256" key="7">
    <source>
        <dbReference type="NCBIfam" id="TIGR01068"/>
    </source>
</evidence>
<evidence type="ECO:0000259" key="9">
    <source>
        <dbReference type="PROSITE" id="PS51352"/>
    </source>
</evidence>
<dbReference type="NCBIfam" id="TIGR01068">
    <property type="entry name" value="thioredoxin"/>
    <property type="match status" value="1"/>
</dbReference>
<evidence type="ECO:0000256" key="2">
    <source>
        <dbReference type="ARBA" id="ARBA00020570"/>
    </source>
</evidence>
<protein>
    <recommendedName>
        <fullName evidence="2 7">Thioredoxin</fullName>
    </recommendedName>
</protein>
<gene>
    <name evidence="10" type="primary">trxA</name>
    <name evidence="10" type="ORF">WMO41_12665</name>
</gene>
<evidence type="ECO:0000256" key="6">
    <source>
        <dbReference type="ARBA" id="ARBA00023284"/>
    </source>
</evidence>
<keyword evidence="4" id="KW-0249">Electron transport</keyword>
<dbReference type="PRINTS" id="PR00421">
    <property type="entry name" value="THIOREDOXIN"/>
</dbReference>
<dbReference type="PROSITE" id="PS51352">
    <property type="entry name" value="THIOREDOXIN_2"/>
    <property type="match status" value="1"/>
</dbReference>
<accession>A0ABV1HNW4</accession>
<evidence type="ECO:0000256" key="1">
    <source>
        <dbReference type="ARBA" id="ARBA00008987"/>
    </source>
</evidence>
<dbReference type="InterPro" id="IPR005746">
    <property type="entry name" value="Thioredoxin"/>
</dbReference>
<keyword evidence="5" id="KW-1015">Disulfide bond</keyword>
<dbReference type="PANTHER" id="PTHR45663">
    <property type="entry name" value="GEO12009P1"/>
    <property type="match status" value="1"/>
</dbReference>
<dbReference type="InterPro" id="IPR017937">
    <property type="entry name" value="Thioredoxin_CS"/>
</dbReference>
<dbReference type="EMBL" id="JBBMFJ010000029">
    <property type="protein sequence ID" value="MEQ2564005.1"/>
    <property type="molecule type" value="Genomic_DNA"/>
</dbReference>
<keyword evidence="6" id="KW-0676">Redox-active center</keyword>
<dbReference type="RefSeq" id="WP_177291858.1">
    <property type="nucleotide sequence ID" value="NZ_JBBMFJ010000029.1"/>
</dbReference>